<dbReference type="GO" id="GO:0046872">
    <property type="term" value="F:metal ion binding"/>
    <property type="evidence" value="ECO:0007669"/>
    <property type="project" value="UniProtKB-KW"/>
</dbReference>
<evidence type="ECO:0000256" key="2">
    <source>
        <dbReference type="ARBA" id="ARBA00022723"/>
    </source>
</evidence>
<dbReference type="EMBL" id="CP033367">
    <property type="protein sequence ID" value="QKD05370.1"/>
    <property type="molecule type" value="Genomic_DNA"/>
</dbReference>
<evidence type="ECO:0000313" key="7">
    <source>
        <dbReference type="Proteomes" id="UP000503017"/>
    </source>
</evidence>
<dbReference type="Pfam" id="PF00753">
    <property type="entry name" value="Lactamase_B"/>
    <property type="match status" value="1"/>
</dbReference>
<dbReference type="SMART" id="SM00849">
    <property type="entry name" value="Lactamase_B"/>
    <property type="match status" value="1"/>
</dbReference>
<dbReference type="PANTHER" id="PTHR42978:SF6">
    <property type="entry name" value="QUORUM-QUENCHING LACTONASE YTNP-RELATED"/>
    <property type="match status" value="1"/>
</dbReference>
<evidence type="ECO:0000259" key="5">
    <source>
        <dbReference type="SMART" id="SM00849"/>
    </source>
</evidence>
<dbReference type="RefSeq" id="WP_027033672.1">
    <property type="nucleotide sequence ID" value="NZ_CP033367.1"/>
</dbReference>
<evidence type="ECO:0000256" key="1">
    <source>
        <dbReference type="ARBA" id="ARBA00007749"/>
    </source>
</evidence>
<proteinExistence type="inferred from homology"/>
<evidence type="ECO:0000313" key="6">
    <source>
        <dbReference type="EMBL" id="QKD05370.1"/>
    </source>
</evidence>
<dbReference type="Proteomes" id="UP000503017">
    <property type="component" value="Chromosome"/>
</dbReference>
<dbReference type="GO" id="GO:0016787">
    <property type="term" value="F:hydrolase activity"/>
    <property type="evidence" value="ECO:0007669"/>
    <property type="project" value="UniProtKB-KW"/>
</dbReference>
<evidence type="ECO:0000256" key="3">
    <source>
        <dbReference type="ARBA" id="ARBA00022801"/>
    </source>
</evidence>
<gene>
    <name evidence="6" type="ORF">EB235_31010</name>
</gene>
<organism evidence="6 7">
    <name type="scientific">Mesorhizobium loti R88b</name>
    <dbReference type="NCBI Taxonomy" id="935548"/>
    <lineage>
        <taxon>Bacteria</taxon>
        <taxon>Pseudomonadati</taxon>
        <taxon>Pseudomonadota</taxon>
        <taxon>Alphaproteobacteria</taxon>
        <taxon>Hyphomicrobiales</taxon>
        <taxon>Phyllobacteriaceae</taxon>
        <taxon>Mesorhizobium</taxon>
    </lineage>
</organism>
<dbReference type="InterPro" id="IPR036866">
    <property type="entry name" value="RibonucZ/Hydroxyglut_hydro"/>
</dbReference>
<dbReference type="PANTHER" id="PTHR42978">
    <property type="entry name" value="QUORUM-QUENCHING LACTONASE YTNP-RELATED-RELATED"/>
    <property type="match status" value="1"/>
</dbReference>
<sequence>MDLDRFTRRQVLGTVGALAVSALLPKAARAAPAYSFAHGDFDITVFSDGFISVPGEILVPDIPTEERAAILGRIDAPGGVVRAKTNIPLLRKGNDLILVDIGGGHKYQPTDGHLAEDLRNATIDPTAITKVVFTHAHPDHIWATLVEGGDLRYPNATYLVGASEWNFWMDPDYLTNMPDALHDFAKGAQRDLNAIKDRVVMLKPGDDVITGMSVLDTAGHTPGHLSFELAGAEGMLITADVANNQIVSFEHPDWKFGYDTLPELAISNRFKLLDRAATDKMKLLGYHWEYPGVGYADRTGNAFRFVGAS</sequence>
<dbReference type="PROSITE" id="PS51318">
    <property type="entry name" value="TAT"/>
    <property type="match status" value="1"/>
</dbReference>
<dbReference type="Gene3D" id="3.60.15.10">
    <property type="entry name" value="Ribonuclease Z/Hydroxyacylglutathione hydrolase-like"/>
    <property type="match status" value="1"/>
</dbReference>
<accession>A0A6M7WMP4</accession>
<dbReference type="InterPro" id="IPR006311">
    <property type="entry name" value="TAT_signal"/>
</dbReference>
<reference evidence="6 7" key="1">
    <citation type="submission" date="2018-10" db="EMBL/GenBank/DDBJ databases">
        <authorList>
            <person name="Perry B.J."/>
            <person name="Sullivan J.T."/>
            <person name="Murphy R.J.T."/>
            <person name="Ramsay J.P."/>
            <person name="Ronson C.W."/>
        </authorList>
    </citation>
    <scope>NUCLEOTIDE SEQUENCE [LARGE SCALE GENOMIC DNA]</scope>
    <source>
        <strain evidence="6 7">R88b</strain>
    </source>
</reference>
<name>A0A6M7WMP4_RHILI</name>
<dbReference type="InterPro" id="IPR001279">
    <property type="entry name" value="Metallo-B-lactamas"/>
</dbReference>
<keyword evidence="2" id="KW-0479">Metal-binding</keyword>
<feature type="domain" description="Metallo-beta-lactamase" evidence="5">
    <location>
        <begin position="84"/>
        <end position="287"/>
    </location>
</feature>
<keyword evidence="4" id="KW-0862">Zinc</keyword>
<dbReference type="SUPFAM" id="SSF56281">
    <property type="entry name" value="Metallo-hydrolase/oxidoreductase"/>
    <property type="match status" value="1"/>
</dbReference>
<dbReference type="CDD" id="cd07720">
    <property type="entry name" value="OPHC2-like_MBL-fold"/>
    <property type="match status" value="1"/>
</dbReference>
<dbReference type="InterPro" id="IPR051013">
    <property type="entry name" value="MBL_superfamily_lactonases"/>
</dbReference>
<comment type="similarity">
    <text evidence="1">Belongs to the metallo-beta-lactamase superfamily.</text>
</comment>
<protein>
    <submittedName>
        <fullName evidence="6">MBL fold metallo-hydrolase</fullName>
    </submittedName>
</protein>
<dbReference type="AlphaFoldDB" id="A0A6M7WMP4"/>
<evidence type="ECO:0000256" key="4">
    <source>
        <dbReference type="ARBA" id="ARBA00022833"/>
    </source>
</evidence>
<keyword evidence="3 6" id="KW-0378">Hydrolase</keyword>